<gene>
    <name evidence="1" type="ORF">EVAR_26090_1</name>
</gene>
<dbReference type="AlphaFoldDB" id="A0A4C1X180"/>
<evidence type="ECO:0000313" key="2">
    <source>
        <dbReference type="Proteomes" id="UP000299102"/>
    </source>
</evidence>
<sequence>MVEFNGRNKVESFFRALFVVCAIKHAQWMLHLVAKPTGQTDRTIQSDEIDPEDESKVYYYDARNSATVKLATKASQWRKIGTRGRRSFLRHTSHDPFLLIEALELYLCTLTHSMSHRLVAAVVTNVMIEPIAQLLSKK</sequence>
<dbReference type="EMBL" id="BGZK01000685">
    <property type="protein sequence ID" value="GBP56119.1"/>
    <property type="molecule type" value="Genomic_DNA"/>
</dbReference>
<organism evidence="1 2">
    <name type="scientific">Eumeta variegata</name>
    <name type="common">Bagworm moth</name>
    <name type="synonym">Eumeta japonica</name>
    <dbReference type="NCBI Taxonomy" id="151549"/>
    <lineage>
        <taxon>Eukaryota</taxon>
        <taxon>Metazoa</taxon>
        <taxon>Ecdysozoa</taxon>
        <taxon>Arthropoda</taxon>
        <taxon>Hexapoda</taxon>
        <taxon>Insecta</taxon>
        <taxon>Pterygota</taxon>
        <taxon>Neoptera</taxon>
        <taxon>Endopterygota</taxon>
        <taxon>Lepidoptera</taxon>
        <taxon>Glossata</taxon>
        <taxon>Ditrysia</taxon>
        <taxon>Tineoidea</taxon>
        <taxon>Psychidae</taxon>
        <taxon>Oiketicinae</taxon>
        <taxon>Eumeta</taxon>
    </lineage>
</organism>
<keyword evidence="2" id="KW-1185">Reference proteome</keyword>
<reference evidence="1 2" key="1">
    <citation type="journal article" date="2019" name="Commun. Biol.">
        <title>The bagworm genome reveals a unique fibroin gene that provides high tensile strength.</title>
        <authorList>
            <person name="Kono N."/>
            <person name="Nakamura H."/>
            <person name="Ohtoshi R."/>
            <person name="Tomita M."/>
            <person name="Numata K."/>
            <person name="Arakawa K."/>
        </authorList>
    </citation>
    <scope>NUCLEOTIDE SEQUENCE [LARGE SCALE GENOMIC DNA]</scope>
</reference>
<evidence type="ECO:0000313" key="1">
    <source>
        <dbReference type="EMBL" id="GBP56119.1"/>
    </source>
</evidence>
<accession>A0A4C1X180</accession>
<protein>
    <submittedName>
        <fullName evidence="1">Uncharacterized protein</fullName>
    </submittedName>
</protein>
<dbReference type="Proteomes" id="UP000299102">
    <property type="component" value="Unassembled WGS sequence"/>
</dbReference>
<proteinExistence type="predicted"/>
<comment type="caution">
    <text evidence="1">The sequence shown here is derived from an EMBL/GenBank/DDBJ whole genome shotgun (WGS) entry which is preliminary data.</text>
</comment>
<name>A0A4C1X180_EUMVA</name>